<protein>
    <submittedName>
        <fullName evidence="1">Uncharacterized protein</fullName>
    </submittedName>
</protein>
<reference evidence="1" key="1">
    <citation type="submission" date="2022-07" db="EMBL/GenBank/DDBJ databases">
        <title>Phylogenomic reconstructions and comparative analyses of Kickxellomycotina fungi.</title>
        <authorList>
            <person name="Reynolds N.K."/>
            <person name="Stajich J.E."/>
            <person name="Barry K."/>
            <person name="Grigoriev I.V."/>
            <person name="Crous P."/>
            <person name="Smith M.E."/>
        </authorList>
    </citation>
    <scope>NUCLEOTIDE SEQUENCE</scope>
    <source>
        <strain evidence="1">BCRC 34780</strain>
    </source>
</reference>
<gene>
    <name evidence="1" type="ORF">H4R21_004787</name>
</gene>
<evidence type="ECO:0000313" key="2">
    <source>
        <dbReference type="Proteomes" id="UP001140087"/>
    </source>
</evidence>
<organism evidence="1 2">
    <name type="scientific">Coemansia helicoidea</name>
    <dbReference type="NCBI Taxonomy" id="1286919"/>
    <lineage>
        <taxon>Eukaryota</taxon>
        <taxon>Fungi</taxon>
        <taxon>Fungi incertae sedis</taxon>
        <taxon>Zoopagomycota</taxon>
        <taxon>Kickxellomycotina</taxon>
        <taxon>Kickxellomycetes</taxon>
        <taxon>Kickxellales</taxon>
        <taxon>Kickxellaceae</taxon>
        <taxon>Coemansia</taxon>
    </lineage>
</organism>
<name>A0ACC1KX53_9FUNG</name>
<dbReference type="EMBL" id="JANBUN010001930">
    <property type="protein sequence ID" value="KAJ2796252.1"/>
    <property type="molecule type" value="Genomic_DNA"/>
</dbReference>
<keyword evidence="2" id="KW-1185">Reference proteome</keyword>
<proteinExistence type="predicted"/>
<accession>A0ACC1KX53</accession>
<feature type="non-terminal residue" evidence="1">
    <location>
        <position position="1"/>
    </location>
</feature>
<comment type="caution">
    <text evidence="1">The sequence shown here is derived from an EMBL/GenBank/DDBJ whole genome shotgun (WGS) entry which is preliminary data.</text>
</comment>
<feature type="non-terminal residue" evidence="1">
    <location>
        <position position="587"/>
    </location>
</feature>
<dbReference type="Proteomes" id="UP001140087">
    <property type="component" value="Unassembled WGS sequence"/>
</dbReference>
<sequence>LVMRFARNEFNQYNESTIGAAFVSKDVELDAANTAQLRIWDTAGQERFKSLAPMYYRGAEGAVVAYDITQAPSFDKAKAWITEVQRQNEGATVIALVGNKVDLDAKRTVSKEEGAAYAAEAGVLFFETSAQSGHGVAQVFEQLARKIPLPPLQPPAGRTGQPSINVHSADADGTAAADCAAAAPAFRAVVGARAASTRAGGLRGGRGQFARRLAAWGGGTTALATAAYYFAGEEIDAFDTAEPAAELRLVAGAQHRGYPVAEMQQTAGRERLVVLGSGWGAVAVLKALDADAYDVVVVSPANYFLFTPLLPSATVGTVEFRSVMESIRRIVKRVRGAYIEAAAVDIDLEAKRVLVEHAGAGRVWVPYDRLVVGVGAQSITHGAAGLEHCHQLKTILDARAIRQHIMANFERVMLPTTTIDEKRRLLTFVVCGGGPTGCEFAAELHDLLAEDLQRFFPQSVRDMVQVVIIQSRDHILNMMDSVISEFAERQFERSGITVVTNARVESISETALRYTTRAPDGAVCTHEIPQGFVLWSTGISLTPFTRLLCDRLPAAQHNRHAITVDENLRVKGVSDGSVYALGDCATV</sequence>
<evidence type="ECO:0000313" key="1">
    <source>
        <dbReference type="EMBL" id="KAJ2796252.1"/>
    </source>
</evidence>